<dbReference type="InterPro" id="IPR036388">
    <property type="entry name" value="WH-like_DNA-bd_sf"/>
</dbReference>
<evidence type="ECO:0000256" key="3">
    <source>
        <dbReference type="ARBA" id="ARBA00023163"/>
    </source>
</evidence>
<keyword evidence="2" id="KW-0238">DNA-binding</keyword>
<name>A0ABX7IH79_9ACTO</name>
<dbReference type="InterPro" id="IPR008920">
    <property type="entry name" value="TF_FadR/GntR_C"/>
</dbReference>
<dbReference type="CDD" id="cd07377">
    <property type="entry name" value="WHTH_GntR"/>
    <property type="match status" value="1"/>
</dbReference>
<feature type="domain" description="HTH gntR-type" evidence="4">
    <location>
        <begin position="28"/>
        <end position="96"/>
    </location>
</feature>
<dbReference type="RefSeq" id="WP_204424947.1">
    <property type="nucleotide sequence ID" value="NZ_CP070228.1"/>
</dbReference>
<dbReference type="PANTHER" id="PTHR43537:SF5">
    <property type="entry name" value="UXU OPERON TRANSCRIPTIONAL REGULATOR"/>
    <property type="match status" value="1"/>
</dbReference>
<dbReference type="InterPro" id="IPR011711">
    <property type="entry name" value="GntR_C"/>
</dbReference>
<dbReference type="EMBL" id="CP070228">
    <property type="protein sequence ID" value="QRV02479.1"/>
    <property type="molecule type" value="Genomic_DNA"/>
</dbReference>
<evidence type="ECO:0000256" key="2">
    <source>
        <dbReference type="ARBA" id="ARBA00023125"/>
    </source>
</evidence>
<protein>
    <submittedName>
        <fullName evidence="5">FadR family transcriptional regulator</fullName>
    </submittedName>
</protein>
<dbReference type="Pfam" id="PF00392">
    <property type="entry name" value="GntR"/>
    <property type="match status" value="1"/>
</dbReference>
<reference evidence="5 6" key="1">
    <citation type="submission" date="2021-02" db="EMBL/GenBank/DDBJ databases">
        <title>Complete Genome Sequence of Arcanobacterium phocisimile strain DSM 26142T from a harbour seal.</title>
        <authorList>
            <person name="Borowiak M."/>
            <person name="Alssahen M."/>
            <person name="Malorny B."/>
            <person name="Laemmler C."/>
            <person name="Siebert U."/>
            <person name="Ploetz M."/>
            <person name="Abdulmawjood A."/>
        </authorList>
    </citation>
    <scope>NUCLEOTIDE SEQUENCE [LARGE SCALE GENOMIC DNA]</scope>
    <source>
        <strain evidence="5 6">DSM 26142</strain>
    </source>
</reference>
<dbReference type="PRINTS" id="PR00035">
    <property type="entry name" value="HTHGNTR"/>
</dbReference>
<keyword evidence="3" id="KW-0804">Transcription</keyword>
<dbReference type="SUPFAM" id="SSF48008">
    <property type="entry name" value="GntR ligand-binding domain-like"/>
    <property type="match status" value="1"/>
</dbReference>
<dbReference type="PANTHER" id="PTHR43537">
    <property type="entry name" value="TRANSCRIPTIONAL REGULATOR, GNTR FAMILY"/>
    <property type="match status" value="1"/>
</dbReference>
<keyword evidence="6" id="KW-1185">Reference proteome</keyword>
<evidence type="ECO:0000256" key="1">
    <source>
        <dbReference type="ARBA" id="ARBA00023015"/>
    </source>
</evidence>
<evidence type="ECO:0000313" key="5">
    <source>
        <dbReference type="EMBL" id="QRV02479.1"/>
    </source>
</evidence>
<evidence type="ECO:0000259" key="4">
    <source>
        <dbReference type="PROSITE" id="PS50949"/>
    </source>
</evidence>
<dbReference type="SUPFAM" id="SSF46785">
    <property type="entry name" value="Winged helix' DNA-binding domain"/>
    <property type="match status" value="1"/>
</dbReference>
<dbReference type="SMART" id="SM00345">
    <property type="entry name" value="HTH_GNTR"/>
    <property type="match status" value="1"/>
</dbReference>
<dbReference type="PROSITE" id="PS50949">
    <property type="entry name" value="HTH_GNTR"/>
    <property type="match status" value="1"/>
</dbReference>
<keyword evidence="1" id="KW-0805">Transcription regulation</keyword>
<dbReference type="Gene3D" id="1.10.10.10">
    <property type="entry name" value="Winged helix-like DNA-binding domain superfamily/Winged helix DNA-binding domain"/>
    <property type="match status" value="1"/>
</dbReference>
<dbReference type="InterPro" id="IPR000524">
    <property type="entry name" value="Tscrpt_reg_HTH_GntR"/>
</dbReference>
<dbReference type="Gene3D" id="1.20.120.530">
    <property type="entry name" value="GntR ligand-binding domain-like"/>
    <property type="match status" value="1"/>
</dbReference>
<dbReference type="Proteomes" id="UP000602653">
    <property type="component" value="Chromosome"/>
</dbReference>
<accession>A0ABX7IH79</accession>
<organism evidence="5 6">
    <name type="scientific">Arcanobacterium phocisimile</name>
    <dbReference type="NCBI Taxonomy" id="1302235"/>
    <lineage>
        <taxon>Bacteria</taxon>
        <taxon>Bacillati</taxon>
        <taxon>Actinomycetota</taxon>
        <taxon>Actinomycetes</taxon>
        <taxon>Actinomycetales</taxon>
        <taxon>Actinomycetaceae</taxon>
        <taxon>Arcanobacterium</taxon>
    </lineage>
</organism>
<dbReference type="Pfam" id="PF07729">
    <property type="entry name" value="FCD"/>
    <property type="match status" value="1"/>
</dbReference>
<gene>
    <name evidence="5" type="ORF">JTE88_01600</name>
</gene>
<dbReference type="InterPro" id="IPR036390">
    <property type="entry name" value="WH_DNA-bd_sf"/>
</dbReference>
<sequence length="252" mass="27171">MLSDKSLQAILKKYTTSSAPERSMIGTVMRSTATMDAIKGYILNHDLKPGDALPTEAELCADLGVSRSSVREALRQLAALDIVTVQQGRGSFVGSLSLEPMVQTLILRNALDQSSGKASLRQVVITRKVLDLGIAEEVVHEFKGTQNPELHALVDTMIERASAGCTYLDEDIAFHEALTKFTGDSLISQLISAMWLVHQAFIPGLGTPASDELLATAQAHRDILLAAEAGDIEAYKKAIDAHYGPLAKIIDM</sequence>
<proteinExistence type="predicted"/>
<evidence type="ECO:0000313" key="6">
    <source>
        <dbReference type="Proteomes" id="UP000602653"/>
    </source>
</evidence>